<dbReference type="PANTHER" id="PTHR44858">
    <property type="entry name" value="TETRATRICOPEPTIDE REPEAT PROTEIN 6"/>
    <property type="match status" value="1"/>
</dbReference>
<dbReference type="InterPro" id="IPR011990">
    <property type="entry name" value="TPR-like_helical_dom_sf"/>
</dbReference>
<feature type="repeat" description="TPR" evidence="3">
    <location>
        <begin position="175"/>
        <end position="208"/>
    </location>
</feature>
<reference evidence="5" key="1">
    <citation type="submission" date="2021-02" db="EMBL/GenBank/DDBJ databases">
        <authorList>
            <person name="Dougan E. K."/>
            <person name="Rhodes N."/>
            <person name="Thang M."/>
            <person name="Chan C."/>
        </authorList>
    </citation>
    <scope>NUCLEOTIDE SEQUENCE</scope>
</reference>
<evidence type="ECO:0000313" key="5">
    <source>
        <dbReference type="EMBL" id="CAE8641461.1"/>
    </source>
</evidence>
<evidence type="ECO:0000313" key="6">
    <source>
        <dbReference type="Proteomes" id="UP000654075"/>
    </source>
</evidence>
<dbReference type="OrthoDB" id="432033at2759"/>
<dbReference type="SMART" id="SM00028">
    <property type="entry name" value="TPR"/>
    <property type="match status" value="4"/>
</dbReference>
<dbReference type="InterPro" id="IPR019734">
    <property type="entry name" value="TPR_rpt"/>
</dbReference>
<dbReference type="Pfam" id="PF13432">
    <property type="entry name" value="TPR_16"/>
    <property type="match status" value="1"/>
</dbReference>
<gene>
    <name evidence="5" type="ORF">PGLA1383_LOCUS56088</name>
</gene>
<accession>A0A813HT58</accession>
<feature type="repeat" description="TPR" evidence="3">
    <location>
        <begin position="243"/>
        <end position="276"/>
    </location>
</feature>
<keyword evidence="1" id="KW-0677">Repeat</keyword>
<dbReference type="SUPFAM" id="SSF48452">
    <property type="entry name" value="TPR-like"/>
    <property type="match status" value="1"/>
</dbReference>
<evidence type="ECO:0000256" key="2">
    <source>
        <dbReference type="ARBA" id="ARBA00022803"/>
    </source>
</evidence>
<evidence type="ECO:0000256" key="1">
    <source>
        <dbReference type="ARBA" id="ARBA00022737"/>
    </source>
</evidence>
<sequence length="336" mass="35364">MGPQDARSISAKISDVRPSSGSSGSRGGDRSLGEGGVSSGAGLQIRPSPVSGPPGSSLSSSSSGKKRLFPQTSASAGTGGFSPAGALSWEVLEAFSSEAFPPNGGLSGAVSSSSSWAGGPGFCSAERGGAAVQLEARYGSSEEALRAARRLAKEDSAQQAFQTFSTALELDEDSAQICDEFGQFLLAHGQLDGAEYLFKRALMLDPSNAEYCYRKGVVLQQRRRPLEAAEAFSSALKLNPRFLGALFNLGIAHRELGDHRSAAEDFRRMLQISPENPCVLAMLGESQENLGELDGAIRSLEEATRLDPMNRAVKKDLLRLRLLLQQGSCSGSRSTS</sequence>
<dbReference type="InterPro" id="IPR050498">
    <property type="entry name" value="Ycf3"/>
</dbReference>
<dbReference type="PROSITE" id="PS50005">
    <property type="entry name" value="TPR"/>
    <property type="match status" value="3"/>
</dbReference>
<proteinExistence type="predicted"/>
<dbReference type="EMBL" id="CAJNNV010032897">
    <property type="protein sequence ID" value="CAE8641461.1"/>
    <property type="molecule type" value="Genomic_DNA"/>
</dbReference>
<dbReference type="Pfam" id="PF13181">
    <property type="entry name" value="TPR_8"/>
    <property type="match status" value="1"/>
</dbReference>
<dbReference type="PANTHER" id="PTHR44858:SF1">
    <property type="entry name" value="UDP-N-ACETYLGLUCOSAMINE--PEPTIDE N-ACETYLGLUCOSAMINYLTRANSFERASE SPINDLY-RELATED"/>
    <property type="match status" value="1"/>
</dbReference>
<feature type="repeat" description="TPR" evidence="3">
    <location>
        <begin position="277"/>
        <end position="310"/>
    </location>
</feature>
<feature type="region of interest" description="Disordered" evidence="4">
    <location>
        <begin position="1"/>
        <end position="80"/>
    </location>
</feature>
<dbReference type="Proteomes" id="UP000654075">
    <property type="component" value="Unassembled WGS sequence"/>
</dbReference>
<keyword evidence="6" id="KW-1185">Reference proteome</keyword>
<evidence type="ECO:0008006" key="7">
    <source>
        <dbReference type="Google" id="ProtNLM"/>
    </source>
</evidence>
<feature type="compositionally biased region" description="Low complexity" evidence="4">
    <location>
        <begin position="47"/>
        <end position="63"/>
    </location>
</feature>
<evidence type="ECO:0000256" key="4">
    <source>
        <dbReference type="SAM" id="MobiDB-lite"/>
    </source>
</evidence>
<name>A0A813HT58_POLGL</name>
<dbReference type="PROSITE" id="PS50293">
    <property type="entry name" value="TPR_REGION"/>
    <property type="match status" value="1"/>
</dbReference>
<organism evidence="5 6">
    <name type="scientific">Polarella glacialis</name>
    <name type="common">Dinoflagellate</name>
    <dbReference type="NCBI Taxonomy" id="89957"/>
    <lineage>
        <taxon>Eukaryota</taxon>
        <taxon>Sar</taxon>
        <taxon>Alveolata</taxon>
        <taxon>Dinophyceae</taxon>
        <taxon>Suessiales</taxon>
        <taxon>Suessiaceae</taxon>
        <taxon>Polarella</taxon>
    </lineage>
</organism>
<dbReference type="AlphaFoldDB" id="A0A813HT58"/>
<keyword evidence="2 3" id="KW-0802">TPR repeat</keyword>
<evidence type="ECO:0000256" key="3">
    <source>
        <dbReference type="PROSITE-ProRule" id="PRU00339"/>
    </source>
</evidence>
<protein>
    <recommendedName>
        <fullName evidence="7">UDP-N-acetylglucosamine--peptide N-acetylglucosaminyltransferase SPINDLY</fullName>
    </recommendedName>
</protein>
<comment type="caution">
    <text evidence="5">The sequence shown here is derived from an EMBL/GenBank/DDBJ whole genome shotgun (WGS) entry which is preliminary data.</text>
</comment>
<dbReference type="Gene3D" id="1.25.40.10">
    <property type="entry name" value="Tetratricopeptide repeat domain"/>
    <property type="match status" value="2"/>
</dbReference>